<dbReference type="Proteomes" id="UP000006727">
    <property type="component" value="Chromosome 6"/>
</dbReference>
<dbReference type="AlphaFoldDB" id="A0A2K1KE91"/>
<reference evidence="1 3" key="2">
    <citation type="journal article" date="2018" name="Plant J.">
        <title>The Physcomitrella patens chromosome-scale assembly reveals moss genome structure and evolution.</title>
        <authorList>
            <person name="Lang D."/>
            <person name="Ullrich K.K."/>
            <person name="Murat F."/>
            <person name="Fuchs J."/>
            <person name="Jenkins J."/>
            <person name="Haas F.B."/>
            <person name="Piednoel M."/>
            <person name="Gundlach H."/>
            <person name="Van Bel M."/>
            <person name="Meyberg R."/>
            <person name="Vives C."/>
            <person name="Morata J."/>
            <person name="Symeonidi A."/>
            <person name="Hiss M."/>
            <person name="Muchero W."/>
            <person name="Kamisugi Y."/>
            <person name="Saleh O."/>
            <person name="Blanc G."/>
            <person name="Decker E.L."/>
            <person name="van Gessel N."/>
            <person name="Grimwood J."/>
            <person name="Hayes R.D."/>
            <person name="Graham S.W."/>
            <person name="Gunter L.E."/>
            <person name="McDaniel S.F."/>
            <person name="Hoernstein S.N.W."/>
            <person name="Larsson A."/>
            <person name="Li F.W."/>
            <person name="Perroud P.F."/>
            <person name="Phillips J."/>
            <person name="Ranjan P."/>
            <person name="Rokshar D.S."/>
            <person name="Rothfels C.J."/>
            <person name="Schneider L."/>
            <person name="Shu S."/>
            <person name="Stevenson D.W."/>
            <person name="Thummler F."/>
            <person name="Tillich M."/>
            <person name="Villarreal Aguilar J.C."/>
            <person name="Widiez T."/>
            <person name="Wong G.K."/>
            <person name="Wymore A."/>
            <person name="Zhang Y."/>
            <person name="Zimmer A.D."/>
            <person name="Quatrano R.S."/>
            <person name="Mayer K.F.X."/>
            <person name="Goodstein D."/>
            <person name="Casacuberta J.M."/>
            <person name="Vandepoele K."/>
            <person name="Reski R."/>
            <person name="Cuming A.C."/>
            <person name="Tuskan G.A."/>
            <person name="Maumus F."/>
            <person name="Salse J."/>
            <person name="Schmutz J."/>
            <person name="Rensing S.A."/>
        </authorList>
    </citation>
    <scope>NUCLEOTIDE SEQUENCE [LARGE SCALE GENOMIC DNA]</scope>
    <source>
        <strain evidence="2 3">cv. Gransden 2004</strain>
    </source>
</reference>
<evidence type="ECO:0000313" key="1">
    <source>
        <dbReference type="EMBL" id="PNR52096.1"/>
    </source>
</evidence>
<sequence length="92" mass="10611">MKAVLLQEFKTRFSSVGFTRRVETKLLEPRTCGLFTHSHVRKAKILINLKANEIHRLCFSYANSETWGHPRGFAKLHSLGLDPQLEFKFALP</sequence>
<keyword evidence="3" id="KW-1185">Reference proteome</keyword>
<protein>
    <submittedName>
        <fullName evidence="1 2">Uncharacterized protein</fullName>
    </submittedName>
</protein>
<dbReference type="InParanoid" id="A0A2K1KE91"/>
<dbReference type="EnsemblPlants" id="Pp3c6_3900V3.1">
    <property type="protein sequence ID" value="PAC:32978037.CDS.1"/>
    <property type="gene ID" value="Pp3c6_3900"/>
</dbReference>
<proteinExistence type="predicted"/>
<evidence type="ECO:0000313" key="2">
    <source>
        <dbReference type="EnsemblPlants" id="PAC:32978037.CDS.1"/>
    </source>
</evidence>
<dbReference type="Gramene" id="Pp3c6_3900V3.1">
    <property type="protein sequence ID" value="PAC:32978037.CDS.1"/>
    <property type="gene ID" value="Pp3c6_3900"/>
</dbReference>
<gene>
    <name evidence="1" type="ORF">PHYPA_008470</name>
</gene>
<evidence type="ECO:0000313" key="3">
    <source>
        <dbReference type="Proteomes" id="UP000006727"/>
    </source>
</evidence>
<dbReference type="EMBL" id="ABEU02000006">
    <property type="protein sequence ID" value="PNR52096.1"/>
    <property type="molecule type" value="Genomic_DNA"/>
</dbReference>
<name>A0A2K1KE91_PHYPA</name>
<organism evidence="1">
    <name type="scientific">Physcomitrium patens</name>
    <name type="common">Spreading-leaved earth moss</name>
    <name type="synonym">Physcomitrella patens</name>
    <dbReference type="NCBI Taxonomy" id="3218"/>
    <lineage>
        <taxon>Eukaryota</taxon>
        <taxon>Viridiplantae</taxon>
        <taxon>Streptophyta</taxon>
        <taxon>Embryophyta</taxon>
        <taxon>Bryophyta</taxon>
        <taxon>Bryophytina</taxon>
        <taxon>Bryopsida</taxon>
        <taxon>Funariidae</taxon>
        <taxon>Funariales</taxon>
        <taxon>Funariaceae</taxon>
        <taxon>Physcomitrium</taxon>
    </lineage>
</organism>
<reference evidence="1 3" key="1">
    <citation type="journal article" date="2008" name="Science">
        <title>The Physcomitrella genome reveals evolutionary insights into the conquest of land by plants.</title>
        <authorList>
            <person name="Rensing S."/>
            <person name="Lang D."/>
            <person name="Zimmer A."/>
            <person name="Terry A."/>
            <person name="Salamov A."/>
            <person name="Shapiro H."/>
            <person name="Nishiyama T."/>
            <person name="Perroud P.-F."/>
            <person name="Lindquist E."/>
            <person name="Kamisugi Y."/>
            <person name="Tanahashi T."/>
            <person name="Sakakibara K."/>
            <person name="Fujita T."/>
            <person name="Oishi K."/>
            <person name="Shin-I T."/>
            <person name="Kuroki Y."/>
            <person name="Toyoda A."/>
            <person name="Suzuki Y."/>
            <person name="Hashimoto A."/>
            <person name="Yamaguchi K."/>
            <person name="Sugano A."/>
            <person name="Kohara Y."/>
            <person name="Fujiyama A."/>
            <person name="Anterola A."/>
            <person name="Aoki S."/>
            <person name="Ashton N."/>
            <person name="Barbazuk W.B."/>
            <person name="Barker E."/>
            <person name="Bennetzen J."/>
            <person name="Bezanilla M."/>
            <person name="Blankenship R."/>
            <person name="Cho S.H."/>
            <person name="Dutcher S."/>
            <person name="Estelle M."/>
            <person name="Fawcett J.A."/>
            <person name="Gundlach H."/>
            <person name="Hanada K."/>
            <person name="Heyl A."/>
            <person name="Hicks K.A."/>
            <person name="Hugh J."/>
            <person name="Lohr M."/>
            <person name="Mayer K."/>
            <person name="Melkozernov A."/>
            <person name="Murata T."/>
            <person name="Nelson D."/>
            <person name="Pils B."/>
            <person name="Prigge M."/>
            <person name="Reiss B."/>
            <person name="Renner T."/>
            <person name="Rombauts S."/>
            <person name="Rushton P."/>
            <person name="Sanderfoot A."/>
            <person name="Schween G."/>
            <person name="Shiu S.-H."/>
            <person name="Stueber K."/>
            <person name="Theodoulou F.L."/>
            <person name="Tu H."/>
            <person name="Van de Peer Y."/>
            <person name="Verrier P.J."/>
            <person name="Waters E."/>
            <person name="Wood A."/>
            <person name="Yang L."/>
            <person name="Cove D."/>
            <person name="Cuming A."/>
            <person name="Hasebe M."/>
            <person name="Lucas S."/>
            <person name="Mishler D.B."/>
            <person name="Reski R."/>
            <person name="Grigoriev I."/>
            <person name="Quatrano R.S."/>
            <person name="Boore J.L."/>
        </authorList>
    </citation>
    <scope>NUCLEOTIDE SEQUENCE [LARGE SCALE GENOMIC DNA]</scope>
    <source>
        <strain evidence="2 3">cv. Gransden 2004</strain>
    </source>
</reference>
<reference evidence="2" key="3">
    <citation type="submission" date="2020-12" db="UniProtKB">
        <authorList>
            <consortium name="EnsemblPlants"/>
        </authorList>
    </citation>
    <scope>IDENTIFICATION</scope>
</reference>
<accession>A0A2K1KE91</accession>